<keyword evidence="3" id="KW-1185">Reference proteome</keyword>
<keyword evidence="1" id="KW-0812">Transmembrane</keyword>
<feature type="transmembrane region" description="Helical" evidence="1">
    <location>
        <begin position="35"/>
        <end position="53"/>
    </location>
</feature>
<comment type="caution">
    <text evidence="2">The sequence shown here is derived from an EMBL/GenBank/DDBJ whole genome shotgun (WGS) entry which is preliminary data.</text>
</comment>
<evidence type="ECO:0000313" key="3">
    <source>
        <dbReference type="Proteomes" id="UP000193346"/>
    </source>
</evidence>
<reference evidence="2 3" key="1">
    <citation type="submission" date="2017-01" db="EMBL/GenBank/DDBJ databases">
        <authorList>
            <person name="Wolfgang W.J."/>
            <person name="Cole J."/>
            <person name="Wroblewski D."/>
            <person name="Mcginnis J."/>
            <person name="Musser K.A."/>
        </authorList>
    </citation>
    <scope>NUCLEOTIDE SEQUENCE [LARGE SCALE GENOMIC DNA]</scope>
    <source>
        <strain evidence="2 3">93087</strain>
    </source>
</reference>
<keyword evidence="1" id="KW-0472">Membrane</keyword>
<dbReference type="RefSeq" id="WP_085390701.1">
    <property type="nucleotide sequence ID" value="NZ_CP091509.1"/>
</dbReference>
<dbReference type="EMBL" id="MTAC01000049">
    <property type="protein sequence ID" value="OSI27608.1"/>
    <property type="molecule type" value="Genomic_DNA"/>
</dbReference>
<feature type="transmembrane region" description="Helical" evidence="1">
    <location>
        <begin position="6"/>
        <end position="23"/>
    </location>
</feature>
<evidence type="ECO:0000313" key="2">
    <source>
        <dbReference type="EMBL" id="OSI27608.1"/>
    </source>
</evidence>
<gene>
    <name evidence="2" type="ORF">BV913_11965</name>
</gene>
<name>A0ABX3WIJ5_9NEIS</name>
<proteinExistence type="predicted"/>
<sequence>MFHDWVYFSSYVVALVLFLIFNSYIDDRLAGESRLVATTVFLTIISLVIFALHEWHDEKEWEVFRQRNRCEVMDKKIDFPLNGEYGKTAYLCSNNFVYWR</sequence>
<protein>
    <submittedName>
        <fullName evidence="2">Uncharacterized protein</fullName>
    </submittedName>
</protein>
<organism evidence="2 3">
    <name type="scientific">Neisseria dumasiana</name>
    <dbReference type="NCBI Taxonomy" id="1931275"/>
    <lineage>
        <taxon>Bacteria</taxon>
        <taxon>Pseudomonadati</taxon>
        <taxon>Pseudomonadota</taxon>
        <taxon>Betaproteobacteria</taxon>
        <taxon>Neisseriales</taxon>
        <taxon>Neisseriaceae</taxon>
        <taxon>Neisseria</taxon>
    </lineage>
</organism>
<dbReference type="Proteomes" id="UP000193346">
    <property type="component" value="Unassembled WGS sequence"/>
</dbReference>
<keyword evidence="1" id="KW-1133">Transmembrane helix</keyword>
<evidence type="ECO:0000256" key="1">
    <source>
        <dbReference type="SAM" id="Phobius"/>
    </source>
</evidence>
<accession>A0ABX3WIJ5</accession>